<dbReference type="InterPro" id="IPR029044">
    <property type="entry name" value="Nucleotide-diphossugar_trans"/>
</dbReference>
<evidence type="ECO:0008006" key="3">
    <source>
        <dbReference type="Google" id="ProtNLM"/>
    </source>
</evidence>
<dbReference type="EMBL" id="VIAR01000016">
    <property type="protein sequence ID" value="TQD33810.1"/>
    <property type="molecule type" value="Genomic_DNA"/>
</dbReference>
<evidence type="ECO:0000313" key="2">
    <source>
        <dbReference type="Proteomes" id="UP000317169"/>
    </source>
</evidence>
<comment type="caution">
    <text evidence="1">The sequence shown here is derived from an EMBL/GenBank/DDBJ whole genome shotgun (WGS) entry which is preliminary data.</text>
</comment>
<dbReference type="InterPro" id="IPR021466">
    <property type="entry name" value="Put_rhamnosyl_transferase"/>
</dbReference>
<organism evidence="1 2">
    <name type="scientific">Haloflavibacter putidus</name>
    <dbReference type="NCBI Taxonomy" id="2576776"/>
    <lineage>
        <taxon>Bacteria</taxon>
        <taxon>Pseudomonadati</taxon>
        <taxon>Bacteroidota</taxon>
        <taxon>Flavobacteriia</taxon>
        <taxon>Flavobacteriales</taxon>
        <taxon>Flavobacteriaceae</taxon>
        <taxon>Haloflavibacter</taxon>
    </lineage>
</organism>
<dbReference type="Proteomes" id="UP000317169">
    <property type="component" value="Unassembled WGS sequence"/>
</dbReference>
<sequence length="271" mass="32275">MKHFLITRFNVRVEGWETSRDGEKVLTPEWLEERFRLFETYCLPSVINQTNQNFDWCIFFDINTPQQFKQKVTKLSQTYPNIVAIYIKDMSSLIPKFRQYILSKADKEEFIITSRLDNDDLIHKNFIQTIRDNFVEKANVVIDLRRGYQVTLGDDFQEIRAFDFNFNPFVSYIEKAKASLKTVMHKNHRDFKYTKLQTIVKQPPLWIELVHSSNKYNSVRKEYKRILDFDNAAFGLSGKLVFKERSLAVFVHNNIINLKSKLKKIKRKLNV</sequence>
<dbReference type="Gene3D" id="3.90.550.10">
    <property type="entry name" value="Spore Coat Polysaccharide Biosynthesis Protein SpsA, Chain A"/>
    <property type="match status" value="1"/>
</dbReference>
<proteinExistence type="predicted"/>
<reference evidence="1 2" key="1">
    <citation type="submission" date="2019-06" db="EMBL/GenBank/DDBJ databases">
        <title>Flavibacter putida gen. nov., sp. nov., a novel marine bacterium of the family Flavobacteriaceae isolated from coastal seawater.</title>
        <authorList>
            <person name="Feng X."/>
        </authorList>
    </citation>
    <scope>NUCLEOTIDE SEQUENCE [LARGE SCALE GENOMIC DNA]</scope>
    <source>
        <strain evidence="1 2">PLHSN227</strain>
    </source>
</reference>
<dbReference type="RefSeq" id="WP_141422690.1">
    <property type="nucleotide sequence ID" value="NZ_VIAR01000016.1"/>
</dbReference>
<dbReference type="SUPFAM" id="SSF53448">
    <property type="entry name" value="Nucleotide-diphospho-sugar transferases"/>
    <property type="match status" value="1"/>
</dbReference>
<name>A0A507Z8H8_9FLAO</name>
<dbReference type="Pfam" id="PF11316">
    <property type="entry name" value="Rhamno_transf"/>
    <property type="match status" value="1"/>
</dbReference>
<evidence type="ECO:0000313" key="1">
    <source>
        <dbReference type="EMBL" id="TQD33810.1"/>
    </source>
</evidence>
<gene>
    <name evidence="1" type="ORF">FKR84_12690</name>
</gene>
<accession>A0A507Z8H8</accession>
<dbReference type="CDD" id="cd00761">
    <property type="entry name" value="Glyco_tranf_GTA_type"/>
    <property type="match status" value="1"/>
</dbReference>
<dbReference type="OrthoDB" id="9771846at2"/>
<keyword evidence="2" id="KW-1185">Reference proteome</keyword>
<dbReference type="AlphaFoldDB" id="A0A507Z8H8"/>
<protein>
    <recommendedName>
        <fullName evidence="3">Rhamnosyl transferase</fullName>
    </recommendedName>
</protein>